<keyword evidence="1" id="KW-0732">Signal</keyword>
<dbReference type="Gene3D" id="2.40.128.110">
    <property type="entry name" value="Lipid/polyisoprenoid-binding, YceI-like"/>
    <property type="match status" value="1"/>
</dbReference>
<feature type="domain" description="Lipid/polyisoprenoid-binding YceI-like" evidence="2">
    <location>
        <begin position="23"/>
        <end position="187"/>
    </location>
</feature>
<dbReference type="PANTHER" id="PTHR34406:SF1">
    <property type="entry name" value="PROTEIN YCEI"/>
    <property type="match status" value="1"/>
</dbReference>
<dbReference type="SUPFAM" id="SSF101874">
    <property type="entry name" value="YceI-like"/>
    <property type="match status" value="1"/>
</dbReference>
<evidence type="ECO:0000313" key="3">
    <source>
        <dbReference type="EMBL" id="GLH70605.1"/>
    </source>
</evidence>
<proteinExistence type="predicted"/>
<dbReference type="RefSeq" id="WP_285725987.1">
    <property type="nucleotide sequence ID" value="NZ_BSDD01000004.1"/>
</dbReference>
<dbReference type="EMBL" id="BSDD01000004">
    <property type="protein sequence ID" value="GLH70605.1"/>
    <property type="molecule type" value="Genomic_DNA"/>
</dbReference>
<feature type="chain" id="PRO_5046339472" evidence="1">
    <location>
        <begin position="20"/>
        <end position="192"/>
    </location>
</feature>
<evidence type="ECO:0000313" key="4">
    <source>
        <dbReference type="Proteomes" id="UP001165089"/>
    </source>
</evidence>
<feature type="signal peptide" evidence="1">
    <location>
        <begin position="1"/>
        <end position="19"/>
    </location>
</feature>
<name>A0ABQ5Q885_9BACT</name>
<reference evidence="3 4" key="1">
    <citation type="journal article" date="2023" name="Antonie Van Leeuwenhoek">
        <title>Mesoterricola silvestris gen. nov., sp. nov., Mesoterricola sediminis sp. nov., Geothrix oryzae sp. nov., Geothrix edaphica sp. nov., Geothrix rubra sp. nov., and Geothrix limicola sp. nov., six novel members of Acidobacteriota isolated from soils.</title>
        <authorList>
            <person name="Itoh H."/>
            <person name="Sugisawa Y."/>
            <person name="Mise K."/>
            <person name="Xu Z."/>
            <person name="Kuniyasu M."/>
            <person name="Ushijima N."/>
            <person name="Kawano K."/>
            <person name="Kobayashi E."/>
            <person name="Shiratori Y."/>
            <person name="Masuda Y."/>
            <person name="Senoo K."/>
        </authorList>
    </citation>
    <scope>NUCLEOTIDE SEQUENCE [LARGE SCALE GENOMIC DNA]</scope>
    <source>
        <strain evidence="3 4">Red803</strain>
    </source>
</reference>
<dbReference type="PANTHER" id="PTHR34406">
    <property type="entry name" value="PROTEIN YCEI"/>
    <property type="match status" value="1"/>
</dbReference>
<dbReference type="Pfam" id="PF04264">
    <property type="entry name" value="YceI"/>
    <property type="match status" value="1"/>
</dbReference>
<organism evidence="3 4">
    <name type="scientific">Geothrix rubra</name>
    <dbReference type="NCBI Taxonomy" id="2927977"/>
    <lineage>
        <taxon>Bacteria</taxon>
        <taxon>Pseudomonadati</taxon>
        <taxon>Acidobacteriota</taxon>
        <taxon>Holophagae</taxon>
        <taxon>Holophagales</taxon>
        <taxon>Holophagaceae</taxon>
        <taxon>Geothrix</taxon>
    </lineage>
</organism>
<sequence length="192" mass="21167">MRRLLLLALAMLCFLPAFAGTKTFTPDTTHSVIGFRAATLLFKVEGRFDRYQVAIQGDPEALGTVKVDVAIDAASIDTQNGTRDNHLRSADFFDVKRFPTLRFTSSKAWRQDGKVMVAGTLEMHGVKRDLTLAFEPAFGKNGAGVDTWSYEASFWIKRSDFGIGADSVAAKISLKDPVEVNLMLVGFFHDAK</sequence>
<dbReference type="SMART" id="SM00867">
    <property type="entry name" value="YceI"/>
    <property type="match status" value="1"/>
</dbReference>
<dbReference type="Proteomes" id="UP001165089">
    <property type="component" value="Unassembled WGS sequence"/>
</dbReference>
<keyword evidence="4" id="KW-1185">Reference proteome</keyword>
<comment type="caution">
    <text evidence="3">The sequence shown here is derived from an EMBL/GenBank/DDBJ whole genome shotgun (WGS) entry which is preliminary data.</text>
</comment>
<accession>A0ABQ5Q885</accession>
<protein>
    <submittedName>
        <fullName evidence="3">Polyisoprenoid-binding protein</fullName>
    </submittedName>
</protein>
<dbReference type="InterPro" id="IPR036761">
    <property type="entry name" value="TTHA0802/YceI-like_sf"/>
</dbReference>
<evidence type="ECO:0000256" key="1">
    <source>
        <dbReference type="SAM" id="SignalP"/>
    </source>
</evidence>
<dbReference type="InterPro" id="IPR007372">
    <property type="entry name" value="Lipid/polyisoprenoid-bd_YceI"/>
</dbReference>
<evidence type="ECO:0000259" key="2">
    <source>
        <dbReference type="SMART" id="SM00867"/>
    </source>
</evidence>
<gene>
    <name evidence="3" type="ORF">GETHPA_21380</name>
</gene>